<keyword evidence="2" id="KW-1185">Reference proteome</keyword>
<gene>
    <name evidence="1" type="ORF">M0R45_002036</name>
</gene>
<accession>A0AAW1VK60</accession>
<name>A0AAW1VK60_RUBAR</name>
<sequence>MRPGLGERARAETAMARGARWWAGLYGAKIGKAGRRGRGQRRCGGFIWAQAEKLSLLSWLQSKRRGGHARLLELRAEERGTASCLNFDGAVMMDEALRWWQLRRCKDDAASIG</sequence>
<comment type="caution">
    <text evidence="1">The sequence shown here is derived from an EMBL/GenBank/DDBJ whole genome shotgun (WGS) entry which is preliminary data.</text>
</comment>
<dbReference type="EMBL" id="JBEDUW010000290">
    <property type="protein sequence ID" value="KAK9901765.1"/>
    <property type="molecule type" value="Genomic_DNA"/>
</dbReference>
<reference evidence="1 2" key="1">
    <citation type="journal article" date="2023" name="G3 (Bethesda)">
        <title>A chromosome-length genome assembly and annotation of blackberry (Rubus argutus, cv. 'Hillquist').</title>
        <authorList>
            <person name="Bruna T."/>
            <person name="Aryal R."/>
            <person name="Dudchenko O."/>
            <person name="Sargent D.J."/>
            <person name="Mead D."/>
            <person name="Buti M."/>
            <person name="Cavallini A."/>
            <person name="Hytonen T."/>
            <person name="Andres J."/>
            <person name="Pham M."/>
            <person name="Weisz D."/>
            <person name="Mascagni F."/>
            <person name="Usai G."/>
            <person name="Natali L."/>
            <person name="Bassil N."/>
            <person name="Fernandez G.E."/>
            <person name="Lomsadze A."/>
            <person name="Armour M."/>
            <person name="Olukolu B."/>
            <person name="Poorten T."/>
            <person name="Britton C."/>
            <person name="Davik J."/>
            <person name="Ashrafi H."/>
            <person name="Aiden E.L."/>
            <person name="Borodovsky M."/>
            <person name="Worthington M."/>
        </authorList>
    </citation>
    <scope>NUCLEOTIDE SEQUENCE [LARGE SCALE GENOMIC DNA]</scope>
    <source>
        <strain evidence="1">PI 553951</strain>
    </source>
</reference>
<dbReference type="AlphaFoldDB" id="A0AAW1VK60"/>
<evidence type="ECO:0000313" key="1">
    <source>
        <dbReference type="EMBL" id="KAK9901765.1"/>
    </source>
</evidence>
<proteinExistence type="predicted"/>
<evidence type="ECO:0000313" key="2">
    <source>
        <dbReference type="Proteomes" id="UP001457282"/>
    </source>
</evidence>
<protein>
    <submittedName>
        <fullName evidence="1">Uncharacterized protein</fullName>
    </submittedName>
</protein>
<organism evidence="1 2">
    <name type="scientific">Rubus argutus</name>
    <name type="common">Southern blackberry</name>
    <dbReference type="NCBI Taxonomy" id="59490"/>
    <lineage>
        <taxon>Eukaryota</taxon>
        <taxon>Viridiplantae</taxon>
        <taxon>Streptophyta</taxon>
        <taxon>Embryophyta</taxon>
        <taxon>Tracheophyta</taxon>
        <taxon>Spermatophyta</taxon>
        <taxon>Magnoliopsida</taxon>
        <taxon>eudicotyledons</taxon>
        <taxon>Gunneridae</taxon>
        <taxon>Pentapetalae</taxon>
        <taxon>rosids</taxon>
        <taxon>fabids</taxon>
        <taxon>Rosales</taxon>
        <taxon>Rosaceae</taxon>
        <taxon>Rosoideae</taxon>
        <taxon>Rosoideae incertae sedis</taxon>
        <taxon>Rubus</taxon>
    </lineage>
</organism>
<dbReference type="Proteomes" id="UP001457282">
    <property type="component" value="Unassembled WGS sequence"/>
</dbReference>